<dbReference type="InterPro" id="IPR031803">
    <property type="entry name" value="BAT_GAF/HTH-assoc"/>
</dbReference>
<evidence type="ECO:0000256" key="2">
    <source>
        <dbReference type="ARBA" id="ARBA00023163"/>
    </source>
</evidence>
<evidence type="ECO:0000256" key="1">
    <source>
        <dbReference type="ARBA" id="ARBA00023015"/>
    </source>
</evidence>
<dbReference type="PANTHER" id="PTHR34236">
    <property type="entry name" value="DIMETHYL SULFOXIDE REDUCTASE TRANSCRIPTIONAL ACTIVATOR"/>
    <property type="match status" value="1"/>
</dbReference>
<sequence>MSVMAEMTVPASEFVLADTLTRAPDMRIEIKRVVAGTEHVTPYFWAANGDFEGFEAALREDSTIQDILTLEEQGDDERFYRVTWQANVENLMAGISDAKATILEAVSDGGERWELKVLFPNRDALSAFHDYCLEREFSFQLDRVYQPENPEESGTYGVTEEQREALTAAYDAGYFDVPRGAKLAELADDLGISRNALSARLRRGNRNLLANTLVHDE</sequence>
<dbReference type="Pfam" id="PF15915">
    <property type="entry name" value="BAT"/>
    <property type="match status" value="1"/>
</dbReference>
<dbReference type="Pfam" id="PF04967">
    <property type="entry name" value="HTH_10"/>
    <property type="match status" value="1"/>
</dbReference>
<reference evidence="5 6" key="1">
    <citation type="submission" date="2022-04" db="EMBL/GenBank/DDBJ databases">
        <title>Diverse halophilic archaea isolated from saline environments.</title>
        <authorList>
            <person name="Cui H.-L."/>
        </authorList>
    </citation>
    <scope>NUCLEOTIDE SEQUENCE [LARGE SCALE GENOMIC DNA]</scope>
    <source>
        <strain evidence="5 6">XZYJT49</strain>
    </source>
</reference>
<feature type="domain" description="HTH bat-type" evidence="3">
    <location>
        <begin position="159"/>
        <end position="209"/>
    </location>
</feature>
<proteinExistence type="predicted"/>
<dbReference type="Proteomes" id="UP000830729">
    <property type="component" value="Chromosome"/>
</dbReference>
<evidence type="ECO:0000313" key="5">
    <source>
        <dbReference type="EMBL" id="UPV73983.1"/>
    </source>
</evidence>
<dbReference type="AlphaFoldDB" id="A0A8U0HT94"/>
<dbReference type="KEGG" id="halx:M0R89_15765"/>
<protein>
    <submittedName>
        <fullName evidence="5">Helix-turn-helix domain-containing protein</fullName>
    </submittedName>
</protein>
<dbReference type="RefSeq" id="WP_248650033.1">
    <property type="nucleotide sequence ID" value="NZ_CP096659.1"/>
</dbReference>
<dbReference type="InterPro" id="IPR007050">
    <property type="entry name" value="HTH_bacterioopsin"/>
</dbReference>
<accession>A0A8U0HT94</accession>
<evidence type="ECO:0000259" key="3">
    <source>
        <dbReference type="Pfam" id="PF04967"/>
    </source>
</evidence>
<feature type="domain" description="Bacterioopsin transcriptional activator GAF and HTH associated" evidence="4">
    <location>
        <begin position="6"/>
        <end position="153"/>
    </location>
</feature>
<organism evidence="5 6">
    <name type="scientific">Halorussus limi</name>
    <dbReference type="NCBI Taxonomy" id="2938695"/>
    <lineage>
        <taxon>Archaea</taxon>
        <taxon>Methanobacteriati</taxon>
        <taxon>Methanobacteriota</taxon>
        <taxon>Stenosarchaea group</taxon>
        <taxon>Halobacteria</taxon>
        <taxon>Halobacteriales</taxon>
        <taxon>Haladaptataceae</taxon>
        <taxon>Halorussus</taxon>
    </lineage>
</organism>
<name>A0A8U0HT94_9EURY</name>
<gene>
    <name evidence="5" type="ORF">M0R89_15765</name>
</gene>
<evidence type="ECO:0000259" key="4">
    <source>
        <dbReference type="Pfam" id="PF15915"/>
    </source>
</evidence>
<evidence type="ECO:0000313" key="6">
    <source>
        <dbReference type="Proteomes" id="UP000830729"/>
    </source>
</evidence>
<keyword evidence="2" id="KW-0804">Transcription</keyword>
<keyword evidence="1" id="KW-0805">Transcription regulation</keyword>
<dbReference type="PANTHER" id="PTHR34236:SF1">
    <property type="entry name" value="DIMETHYL SULFOXIDE REDUCTASE TRANSCRIPTIONAL ACTIVATOR"/>
    <property type="match status" value="1"/>
</dbReference>
<dbReference type="EMBL" id="CP096659">
    <property type="protein sequence ID" value="UPV73983.1"/>
    <property type="molecule type" value="Genomic_DNA"/>
</dbReference>
<dbReference type="GeneID" id="72186686"/>
<keyword evidence="6" id="KW-1185">Reference proteome</keyword>